<feature type="domain" description="Carrier" evidence="5">
    <location>
        <begin position="449"/>
        <end position="526"/>
    </location>
</feature>
<keyword evidence="4" id="KW-0472">Membrane</keyword>
<dbReference type="Pfam" id="PF13193">
    <property type="entry name" value="AMP-binding_C"/>
    <property type="match status" value="1"/>
</dbReference>
<dbReference type="InterPro" id="IPR020806">
    <property type="entry name" value="PKS_PP-bd"/>
</dbReference>
<dbReference type="EMBL" id="LQBK01000006">
    <property type="protein sequence ID" value="KUG61213.1"/>
    <property type="molecule type" value="Genomic_DNA"/>
</dbReference>
<dbReference type="GO" id="GO:0043041">
    <property type="term" value="P:amino acid activation for nonribosomal peptide biosynthetic process"/>
    <property type="evidence" value="ECO:0007669"/>
    <property type="project" value="TreeGrafter"/>
</dbReference>
<dbReference type="SUPFAM" id="SSF47336">
    <property type="entry name" value="ACP-like"/>
    <property type="match status" value="1"/>
</dbReference>
<feature type="transmembrane region" description="Helical" evidence="4">
    <location>
        <begin position="617"/>
        <end position="635"/>
    </location>
</feature>
<dbReference type="Gene3D" id="3.30.300.30">
    <property type="match status" value="1"/>
</dbReference>
<dbReference type="InterPro" id="IPR010071">
    <property type="entry name" value="AA_adenyl_dom"/>
</dbReference>
<feature type="transmembrane region" description="Helical" evidence="4">
    <location>
        <begin position="557"/>
        <end position="578"/>
    </location>
</feature>
<dbReference type="GO" id="GO:0031177">
    <property type="term" value="F:phosphopantetheine binding"/>
    <property type="evidence" value="ECO:0007669"/>
    <property type="project" value="InterPro"/>
</dbReference>
<feature type="region of interest" description="Disordered" evidence="3">
    <location>
        <begin position="1241"/>
        <end position="1303"/>
    </location>
</feature>
<dbReference type="SUPFAM" id="SSF51161">
    <property type="entry name" value="Trimeric LpxA-like enzymes"/>
    <property type="match status" value="2"/>
</dbReference>
<feature type="transmembrane region" description="Helical" evidence="4">
    <location>
        <begin position="788"/>
        <end position="811"/>
    </location>
</feature>
<dbReference type="SUPFAM" id="SSF56801">
    <property type="entry name" value="Acetyl-CoA synthetase-like"/>
    <property type="match status" value="1"/>
</dbReference>
<dbReference type="NCBIfam" id="TIGR01733">
    <property type="entry name" value="AA-adenyl-dom"/>
    <property type="match status" value="1"/>
</dbReference>
<evidence type="ECO:0000256" key="2">
    <source>
        <dbReference type="ARBA" id="ARBA00022553"/>
    </source>
</evidence>
<dbReference type="Proteomes" id="UP000053512">
    <property type="component" value="Unassembled WGS sequence"/>
</dbReference>
<evidence type="ECO:0000256" key="3">
    <source>
        <dbReference type="SAM" id="MobiDB-lite"/>
    </source>
</evidence>
<dbReference type="InterPro" id="IPR020459">
    <property type="entry name" value="AMP-binding"/>
</dbReference>
<name>A0A0W8IMM8_KOCRO</name>
<feature type="transmembrane region" description="Helical" evidence="4">
    <location>
        <begin position="823"/>
        <end position="849"/>
    </location>
</feature>
<feature type="transmembrane region" description="Helical" evidence="4">
    <location>
        <begin position="1073"/>
        <end position="1093"/>
    </location>
</feature>
<dbReference type="PROSITE" id="PS00455">
    <property type="entry name" value="AMP_BINDING"/>
    <property type="match status" value="1"/>
</dbReference>
<feature type="transmembrane region" description="Helical" evidence="4">
    <location>
        <begin position="587"/>
        <end position="605"/>
    </location>
</feature>
<dbReference type="GO" id="GO:0044550">
    <property type="term" value="P:secondary metabolite biosynthetic process"/>
    <property type="evidence" value="ECO:0007669"/>
    <property type="project" value="TreeGrafter"/>
</dbReference>
<evidence type="ECO:0000313" key="6">
    <source>
        <dbReference type="EMBL" id="KUG61213.1"/>
    </source>
</evidence>
<dbReference type="Pfam" id="PF00501">
    <property type="entry name" value="AMP-binding"/>
    <property type="match status" value="1"/>
</dbReference>
<dbReference type="InterPro" id="IPR036736">
    <property type="entry name" value="ACP-like_sf"/>
</dbReference>
<evidence type="ECO:0000256" key="1">
    <source>
        <dbReference type="ARBA" id="ARBA00022450"/>
    </source>
</evidence>
<dbReference type="InterPro" id="IPR000873">
    <property type="entry name" value="AMP-dep_synth/lig_dom"/>
</dbReference>
<feature type="transmembrane region" description="Helical" evidence="4">
    <location>
        <begin position="1043"/>
        <end position="1067"/>
    </location>
</feature>
<reference evidence="7" key="1">
    <citation type="submission" date="2015-12" db="EMBL/GenBank/DDBJ databases">
        <authorList>
            <person name="Nair G.R."/>
            <person name="Kaur G."/>
            <person name="Mayilraj S."/>
        </authorList>
    </citation>
    <scope>NUCLEOTIDE SEQUENCE [LARGE SCALE GENOMIC DNA]</scope>
    <source>
        <strain evidence="7">CD08_4</strain>
    </source>
</reference>
<dbReference type="PRINTS" id="PR00154">
    <property type="entry name" value="AMPBINDING"/>
</dbReference>
<comment type="caution">
    <text evidence="6">The sequence shown here is derived from an EMBL/GenBank/DDBJ whole genome shotgun (WGS) entry which is preliminary data.</text>
</comment>
<keyword evidence="1" id="KW-0596">Phosphopantetheine</keyword>
<dbReference type="Pfam" id="PF00550">
    <property type="entry name" value="PP-binding"/>
    <property type="match status" value="1"/>
</dbReference>
<dbReference type="SMART" id="SM00823">
    <property type="entry name" value="PKS_PP"/>
    <property type="match status" value="1"/>
</dbReference>
<sequence>MPAYTAMLAVLKIHAAYVPLDPGFPPDRIAYIIEDADVSRVLTLAGLEAVVPDVSALLVCLDREQEQIDRRDSARVQIGRSTVGQDDLAYIIYTSGSTGRPKGVAIEHASICNFVRVAADVYGIRPQHRVYQGMTIAFDFSVEEIWVPWMAGATLVPKPRGAALLGPELADFLAEQRVTAMCCVPTLLSTIEDDLPDLSFLLVSGEACPRDLIARWHRPGRRFLNVYGPTEATVTATMAVAHPDRPVTLGEPLPTYSAVILDPESPRVLPRGELGEIGLAGIGLAKGYVNRDDLTAKAFIPDFIGIPENPSGRIYRTGDLGRFTEDGDIEYHGRIDTQVKVRGYRIELSEIESVLLRVPGIAQAVVNTYEPEPGFVELVGYYTVRHDGADLQDQEIRGQLRERLPGYMVPAYLERLDRIPTLPSDKADRKSLPAPRGHRTTGVDDEYVAPSSGTEEVLAEALSSVLRLEKVSAAANFFTDLGANSMLMAQFAGRLRKDARVPVPAMRDLYTAPTISALAKTLEAVPVQAPAESTSARSPRPEPLGAAQHILCGTLQALVFVLTTFVASLVLLEGYLFASSGQGLADVLWRAFVFGTLSFVGWSLFPIAAKWLLVGRWTVQEFPVWSLAYFRFWLVKNIIRATPMRMFIGTPVYPLYLRALGAKVGRRTAIFSRFVPVCTDLLTIYDDAVVRKDALISCYRAHDGFIQTGTVRLGRDALVGEGSVLDIHTALGDGAQLGHASSLHASQTVPSGQRWHGSPAQPTDTDFRTVAPADCGLRRRVVYSTAAVLYRLVLTPGIGLGVLALLIPFYLGLEHLDHGSPWFYVDLLALTLLLLLVGLTVSVGALAVVPRVLNLCLTPGRAYPLYSWRYAVQRAIDRMTNVQFFMRLTGDSSLIVHYVRLLGYKQPDLVQTGSNFGLATKQDNPYLVTTGSGTMIADGLAIMNADFSGSSFMVSPVTIGARSFLGNNIYYPSTAATGDNCLYATKVMVPVDGPAREGVGLLGSPAFEIPRTVRRDVDFRAQGTGPELHALLRAKNRHNAVTILFFLLRGWIYAAAGLLLASYAVALHSIFDVFAVAGAFLGMLLFSVAYFVLVERASLGFRRLRPIFCSIYQEPFWRTERFWKLSARAYLEVFNGTPFKPLIWRLLGVRMGRRVLDDGCYIPERTLVSIGDDCTLNVLSIVQCHSMEDGAFKVEGTTVGARCTLGANSFVHYGATVGDGAVVEVDTFVMKGTEIPSFSSFGGNPAREFTTARPPELTTSSGRHAAPRRTGLPRLRLVGPRRRGRHGTPYRRHERARTSGGSR</sequence>
<gene>
    <name evidence="6" type="ORF">AVL61_08195</name>
</gene>
<feature type="compositionally biased region" description="Basic residues" evidence="3">
    <location>
        <begin position="1279"/>
        <end position="1295"/>
    </location>
</feature>
<keyword evidence="2" id="KW-0597">Phosphoprotein</keyword>
<dbReference type="InterPro" id="IPR025110">
    <property type="entry name" value="AMP-bd_C"/>
</dbReference>
<accession>A0A0W8IMM8</accession>
<dbReference type="InterPro" id="IPR045851">
    <property type="entry name" value="AMP-bd_C_sf"/>
</dbReference>
<protein>
    <submittedName>
        <fullName evidence="6">Peptide synthetase</fullName>
    </submittedName>
</protein>
<dbReference type="InterPro" id="IPR001451">
    <property type="entry name" value="Hexapep"/>
</dbReference>
<dbReference type="InterPro" id="IPR042099">
    <property type="entry name" value="ANL_N_sf"/>
</dbReference>
<dbReference type="PANTHER" id="PTHR45527:SF1">
    <property type="entry name" value="FATTY ACID SYNTHASE"/>
    <property type="match status" value="1"/>
</dbReference>
<dbReference type="CDD" id="cd05930">
    <property type="entry name" value="A_NRPS"/>
    <property type="match status" value="1"/>
</dbReference>
<evidence type="ECO:0000313" key="7">
    <source>
        <dbReference type="Proteomes" id="UP000053512"/>
    </source>
</evidence>
<dbReference type="Gene3D" id="3.40.50.12780">
    <property type="entry name" value="N-terminal domain of ligase-like"/>
    <property type="match status" value="1"/>
</dbReference>
<dbReference type="GO" id="GO:0005737">
    <property type="term" value="C:cytoplasm"/>
    <property type="evidence" value="ECO:0007669"/>
    <property type="project" value="TreeGrafter"/>
</dbReference>
<evidence type="ECO:0000259" key="5">
    <source>
        <dbReference type="PROSITE" id="PS50075"/>
    </source>
</evidence>
<proteinExistence type="predicted"/>
<keyword evidence="4" id="KW-1133">Transmembrane helix</keyword>
<feature type="compositionally biased region" description="Low complexity" evidence="3">
    <location>
        <begin position="1268"/>
        <end position="1278"/>
    </location>
</feature>
<dbReference type="InterPro" id="IPR020845">
    <property type="entry name" value="AMP-binding_CS"/>
</dbReference>
<organism evidence="6 7">
    <name type="scientific">Kocuria rosea subsp. polaris</name>
    <dbReference type="NCBI Taxonomy" id="136273"/>
    <lineage>
        <taxon>Bacteria</taxon>
        <taxon>Bacillati</taxon>
        <taxon>Actinomycetota</taxon>
        <taxon>Actinomycetes</taxon>
        <taxon>Micrococcales</taxon>
        <taxon>Micrococcaceae</taxon>
        <taxon>Kocuria</taxon>
    </lineage>
</organism>
<evidence type="ECO:0000256" key="4">
    <source>
        <dbReference type="SAM" id="Phobius"/>
    </source>
</evidence>
<feature type="region of interest" description="Disordered" evidence="3">
    <location>
        <begin position="422"/>
        <end position="448"/>
    </location>
</feature>
<dbReference type="Gene3D" id="1.10.1200.10">
    <property type="entry name" value="ACP-like"/>
    <property type="match status" value="1"/>
</dbReference>
<dbReference type="NCBIfam" id="TIGR02353">
    <property type="entry name" value="NRPS_term_dom"/>
    <property type="match status" value="1"/>
</dbReference>
<dbReference type="InterPro" id="IPR011004">
    <property type="entry name" value="Trimer_LpxA-like_sf"/>
</dbReference>
<dbReference type="InterPro" id="IPR009081">
    <property type="entry name" value="PP-bd_ACP"/>
</dbReference>
<dbReference type="Gene3D" id="2.160.10.10">
    <property type="entry name" value="Hexapeptide repeat proteins"/>
    <property type="match status" value="2"/>
</dbReference>
<dbReference type="InterPro" id="IPR012728">
    <property type="entry name" value="Pls/PosA_C"/>
</dbReference>
<dbReference type="Pfam" id="PF14602">
    <property type="entry name" value="Hexapep_2"/>
    <property type="match status" value="1"/>
</dbReference>
<dbReference type="PANTHER" id="PTHR45527">
    <property type="entry name" value="NONRIBOSOMAL PEPTIDE SYNTHETASE"/>
    <property type="match status" value="1"/>
</dbReference>
<keyword evidence="4" id="KW-0812">Transmembrane</keyword>
<dbReference type="PROSITE" id="PS50075">
    <property type="entry name" value="CARRIER"/>
    <property type="match status" value="1"/>
</dbReference>